<evidence type="ECO:0000313" key="1">
    <source>
        <dbReference type="EMBL" id="ORX64344.1"/>
    </source>
</evidence>
<dbReference type="AlphaFoldDB" id="A0A1Y1VUC2"/>
<dbReference type="RefSeq" id="XP_040739239.1">
    <property type="nucleotide sequence ID" value="XM_040891562.1"/>
</dbReference>
<name>A0A1Y1VUC2_9FUNG</name>
<comment type="caution">
    <text evidence="1">The sequence shown here is derived from an EMBL/GenBank/DDBJ whole genome shotgun (WGS) entry which is preliminary data.</text>
</comment>
<protein>
    <submittedName>
        <fullName evidence="1">Uncharacterized protein</fullName>
    </submittedName>
</protein>
<evidence type="ECO:0000313" key="2">
    <source>
        <dbReference type="Proteomes" id="UP000193922"/>
    </source>
</evidence>
<proteinExistence type="predicted"/>
<dbReference type="EMBL" id="MCFD01000101">
    <property type="protein sequence ID" value="ORX64344.1"/>
    <property type="molecule type" value="Genomic_DNA"/>
</dbReference>
<organism evidence="1 2">
    <name type="scientific">Linderina pennispora</name>
    <dbReference type="NCBI Taxonomy" id="61395"/>
    <lineage>
        <taxon>Eukaryota</taxon>
        <taxon>Fungi</taxon>
        <taxon>Fungi incertae sedis</taxon>
        <taxon>Zoopagomycota</taxon>
        <taxon>Kickxellomycotina</taxon>
        <taxon>Kickxellomycetes</taxon>
        <taxon>Kickxellales</taxon>
        <taxon>Kickxellaceae</taxon>
        <taxon>Linderina</taxon>
    </lineage>
</organism>
<keyword evidence="2" id="KW-1185">Reference proteome</keyword>
<sequence length="96" mass="10842">MYRMFDLQPARCSIMPEFTLVAAPSHGSPCVATLTSTNPCWQHMDNPACRVCRFSEACCKNRDSWGSRHVVDSLVKEGLDNQCKDLWREAVVELHG</sequence>
<accession>A0A1Y1VUC2</accession>
<reference evidence="1 2" key="1">
    <citation type="submission" date="2016-07" db="EMBL/GenBank/DDBJ databases">
        <title>Pervasive Adenine N6-methylation of Active Genes in Fungi.</title>
        <authorList>
            <consortium name="DOE Joint Genome Institute"/>
            <person name="Mondo S.J."/>
            <person name="Dannebaum R.O."/>
            <person name="Kuo R.C."/>
            <person name="Labutti K."/>
            <person name="Haridas S."/>
            <person name="Kuo A."/>
            <person name="Salamov A."/>
            <person name="Ahrendt S.R."/>
            <person name="Lipzen A."/>
            <person name="Sullivan W."/>
            <person name="Andreopoulos W.B."/>
            <person name="Clum A."/>
            <person name="Lindquist E."/>
            <person name="Daum C."/>
            <person name="Ramamoorthy G.K."/>
            <person name="Gryganskyi A."/>
            <person name="Culley D."/>
            <person name="Magnuson J.K."/>
            <person name="James T.Y."/>
            <person name="O'Malley M.A."/>
            <person name="Stajich J.E."/>
            <person name="Spatafora J.W."/>
            <person name="Visel A."/>
            <person name="Grigoriev I.V."/>
        </authorList>
    </citation>
    <scope>NUCLEOTIDE SEQUENCE [LARGE SCALE GENOMIC DNA]</scope>
    <source>
        <strain evidence="1 2">ATCC 12442</strain>
    </source>
</reference>
<gene>
    <name evidence="1" type="ORF">DL89DRAFT_34122</name>
</gene>
<dbReference type="Proteomes" id="UP000193922">
    <property type="component" value="Unassembled WGS sequence"/>
</dbReference>
<dbReference type="GeneID" id="63808210"/>